<dbReference type="EMBL" id="CP032406">
    <property type="protein sequence ID" value="QRF54320.1"/>
    <property type="molecule type" value="Genomic_DNA"/>
</dbReference>
<dbReference type="SUPFAM" id="SSF47413">
    <property type="entry name" value="lambda repressor-like DNA-binding domains"/>
    <property type="match status" value="1"/>
</dbReference>
<evidence type="ECO:0000259" key="4">
    <source>
        <dbReference type="PROSITE" id="PS50943"/>
    </source>
</evidence>
<gene>
    <name evidence="5" type="ORF">D4A92_22605</name>
</gene>
<dbReference type="InterPro" id="IPR050807">
    <property type="entry name" value="TransReg_Diox_bact_type"/>
</dbReference>
<sequence length="87" mass="9767">MDTRKTIGWNVRLLRVELGLSQERLALETDIDRSYVGRIERGTENVTVAALDAIARALGVPVSRLFVEPDEIEPPPPLRSGRKRRSS</sequence>
<geneLocation type="plasmid" evidence="5 6">
    <name>p1</name>
</geneLocation>
<name>A0ABX7F293_9HYPH</name>
<feature type="domain" description="HTH cro/C1-type" evidence="4">
    <location>
        <begin position="11"/>
        <end position="65"/>
    </location>
</feature>
<evidence type="ECO:0000256" key="2">
    <source>
        <dbReference type="ARBA" id="ARBA00023125"/>
    </source>
</evidence>
<keyword evidence="3" id="KW-0804">Transcription</keyword>
<dbReference type="SMART" id="SM00530">
    <property type="entry name" value="HTH_XRE"/>
    <property type="match status" value="1"/>
</dbReference>
<evidence type="ECO:0000256" key="3">
    <source>
        <dbReference type="ARBA" id="ARBA00023163"/>
    </source>
</evidence>
<keyword evidence="5" id="KW-0614">Plasmid</keyword>
<keyword evidence="6" id="KW-1185">Reference proteome</keyword>
<dbReference type="CDD" id="cd00093">
    <property type="entry name" value="HTH_XRE"/>
    <property type="match status" value="1"/>
</dbReference>
<dbReference type="RefSeq" id="WP_203020833.1">
    <property type="nucleotide sequence ID" value="NZ_CP032406.1"/>
</dbReference>
<dbReference type="InterPro" id="IPR001387">
    <property type="entry name" value="Cro/C1-type_HTH"/>
</dbReference>
<evidence type="ECO:0000313" key="5">
    <source>
        <dbReference type="EMBL" id="QRF54320.1"/>
    </source>
</evidence>
<dbReference type="PANTHER" id="PTHR46797:SF23">
    <property type="entry name" value="HTH-TYPE TRANSCRIPTIONAL REGULATOR SUTR"/>
    <property type="match status" value="1"/>
</dbReference>
<dbReference type="PROSITE" id="PS50943">
    <property type="entry name" value="HTH_CROC1"/>
    <property type="match status" value="1"/>
</dbReference>
<organism evidence="5 6">
    <name type="scientific">Rhizobium rosettiformans</name>
    <dbReference type="NCBI Taxonomy" id="1368430"/>
    <lineage>
        <taxon>Bacteria</taxon>
        <taxon>Pseudomonadati</taxon>
        <taxon>Pseudomonadota</taxon>
        <taxon>Alphaproteobacteria</taxon>
        <taxon>Hyphomicrobiales</taxon>
        <taxon>Rhizobiaceae</taxon>
        <taxon>Rhizobium/Agrobacterium group</taxon>
        <taxon>Rhizobium</taxon>
    </lineage>
</organism>
<dbReference type="Proteomes" id="UP000596351">
    <property type="component" value="Plasmid p1"/>
</dbReference>
<dbReference type="InterPro" id="IPR010982">
    <property type="entry name" value="Lambda_DNA-bd_dom_sf"/>
</dbReference>
<dbReference type="PANTHER" id="PTHR46797">
    <property type="entry name" value="HTH-TYPE TRANSCRIPTIONAL REGULATOR"/>
    <property type="match status" value="1"/>
</dbReference>
<keyword evidence="1" id="KW-0805">Transcription regulation</keyword>
<evidence type="ECO:0000256" key="1">
    <source>
        <dbReference type="ARBA" id="ARBA00023015"/>
    </source>
</evidence>
<accession>A0ABX7F293</accession>
<evidence type="ECO:0000313" key="6">
    <source>
        <dbReference type="Proteomes" id="UP000596351"/>
    </source>
</evidence>
<reference evidence="5 6" key="1">
    <citation type="submission" date="2018-09" db="EMBL/GenBank/DDBJ databases">
        <title>Rhizobium sp. MAE2-X.</title>
        <authorList>
            <person name="Lee Y."/>
            <person name="Jeon C.O."/>
        </authorList>
    </citation>
    <scope>NUCLEOTIDE SEQUENCE [LARGE SCALE GENOMIC DNA]</scope>
    <source>
        <strain evidence="5 6">MAE2-X</strain>
        <plasmid evidence="5 6">p1</plasmid>
    </source>
</reference>
<dbReference type="Gene3D" id="1.10.260.40">
    <property type="entry name" value="lambda repressor-like DNA-binding domains"/>
    <property type="match status" value="1"/>
</dbReference>
<proteinExistence type="predicted"/>
<dbReference type="Pfam" id="PF01381">
    <property type="entry name" value="HTH_3"/>
    <property type="match status" value="1"/>
</dbReference>
<keyword evidence="2" id="KW-0238">DNA-binding</keyword>
<protein>
    <submittedName>
        <fullName evidence="5">XRE family transcriptional regulator</fullName>
    </submittedName>
</protein>